<reference evidence="5 6" key="1">
    <citation type="submission" date="2020-07" db="EMBL/GenBank/DDBJ databases">
        <title>Sequencing the genomes of 1000 actinobacteria strains.</title>
        <authorList>
            <person name="Klenk H.-P."/>
        </authorList>
    </citation>
    <scope>NUCLEOTIDE SEQUENCE [LARGE SCALE GENOMIC DNA]</scope>
    <source>
        <strain evidence="5 6">DSM 24723</strain>
    </source>
</reference>
<dbReference type="InterPro" id="IPR002586">
    <property type="entry name" value="CobQ/CobB/MinD/ParA_Nub-bd_dom"/>
</dbReference>
<feature type="compositionally biased region" description="Pro residues" evidence="3">
    <location>
        <begin position="148"/>
        <end position="161"/>
    </location>
</feature>
<dbReference type="Pfam" id="PF01656">
    <property type="entry name" value="CbiA"/>
    <property type="match status" value="1"/>
</dbReference>
<dbReference type="Proteomes" id="UP000592181">
    <property type="component" value="Unassembled WGS sequence"/>
</dbReference>
<evidence type="ECO:0000313" key="5">
    <source>
        <dbReference type="EMBL" id="NYG35598.1"/>
    </source>
</evidence>
<evidence type="ECO:0000259" key="4">
    <source>
        <dbReference type="Pfam" id="PF01656"/>
    </source>
</evidence>
<dbReference type="RefSeq" id="WP_343036873.1">
    <property type="nucleotide sequence ID" value="NZ_JACBZX010000001.1"/>
</dbReference>
<dbReference type="SUPFAM" id="SSF52540">
    <property type="entry name" value="P-loop containing nucleoside triphosphate hydrolases"/>
    <property type="match status" value="1"/>
</dbReference>
<feature type="domain" description="CobQ/CobB/MinD/ParA nucleotide binding" evidence="4">
    <location>
        <begin position="173"/>
        <end position="398"/>
    </location>
</feature>
<keyword evidence="5" id="KW-0966">Cell projection</keyword>
<dbReference type="GO" id="GO:0051782">
    <property type="term" value="P:negative regulation of cell division"/>
    <property type="evidence" value="ECO:0007669"/>
    <property type="project" value="TreeGrafter"/>
</dbReference>
<organism evidence="5 6">
    <name type="scientific">Janibacter alkaliphilus</name>
    <dbReference type="NCBI Taxonomy" id="1069963"/>
    <lineage>
        <taxon>Bacteria</taxon>
        <taxon>Bacillati</taxon>
        <taxon>Actinomycetota</taxon>
        <taxon>Actinomycetes</taxon>
        <taxon>Micrococcales</taxon>
        <taxon>Intrasporangiaceae</taxon>
        <taxon>Janibacter</taxon>
    </lineage>
</organism>
<dbReference type="GO" id="GO:0005524">
    <property type="term" value="F:ATP binding"/>
    <property type="evidence" value="ECO:0007669"/>
    <property type="project" value="UniProtKB-KW"/>
</dbReference>
<dbReference type="PANTHER" id="PTHR43384:SF6">
    <property type="entry name" value="SEPTUM SITE-DETERMINING PROTEIN MIND HOMOLOG, CHLOROPLASTIC"/>
    <property type="match status" value="1"/>
</dbReference>
<evidence type="ECO:0000313" key="6">
    <source>
        <dbReference type="Proteomes" id="UP000592181"/>
    </source>
</evidence>
<sequence length="444" mass="45570">MSTVVTALGHEWEARMVALVDSLPGIDVGRRCVDLAELVSAVAAGHGDVALVSLELRGLDRDALHQLDLAGVHVVGASAEGDEDSERRLRQLGLTRVVHLGTPADELADLLGVARRGPAPGAATLAGTVGAGPTSTGGVAVATDDPQAGPPRPTDEPPPAPEAGRARGRVVCVWGPTGAPGRTTVAVNLAAELAGSGVPTLLVDVDTYGASVAQALSMIDEAPGAAAAVRASEAGSLDLPTLARVAPEVLPGLRVLSGIPTPARWTELRAAAVEHVLDLSRDLAPLVVVDCGFSIEDDEELSYDTLAPRRNATTLVALEAADEILVVGAGDPVGLQRMVRAVQALADLPVVAPRPVVNRVRASAVGSDPQRRIADSLRRFAGLERIAFLPDDPASTDAAMLAGRTLAETAPGSPLRAALRELAGALAGRALPRPSRTGSRLLRR</sequence>
<dbReference type="GO" id="GO:0005829">
    <property type="term" value="C:cytosol"/>
    <property type="evidence" value="ECO:0007669"/>
    <property type="project" value="TreeGrafter"/>
</dbReference>
<dbReference type="GO" id="GO:0009898">
    <property type="term" value="C:cytoplasmic side of plasma membrane"/>
    <property type="evidence" value="ECO:0007669"/>
    <property type="project" value="TreeGrafter"/>
</dbReference>
<protein>
    <submittedName>
        <fullName evidence="5">MinD-like ATPase involved in chromosome partitioning or flagellar assembly</fullName>
    </submittedName>
</protein>
<dbReference type="InterPro" id="IPR050625">
    <property type="entry name" value="ParA/MinD_ATPase"/>
</dbReference>
<proteinExistence type="predicted"/>
<dbReference type="InterPro" id="IPR027417">
    <property type="entry name" value="P-loop_NTPase"/>
</dbReference>
<feature type="region of interest" description="Disordered" evidence="3">
    <location>
        <begin position="125"/>
        <end position="165"/>
    </location>
</feature>
<keyword evidence="5" id="KW-0969">Cilium</keyword>
<comment type="caution">
    <text evidence="5">The sequence shown here is derived from an EMBL/GenBank/DDBJ whole genome shotgun (WGS) entry which is preliminary data.</text>
</comment>
<name>A0A852WZG2_9MICO</name>
<dbReference type="EMBL" id="JACBZX010000001">
    <property type="protein sequence ID" value="NYG35598.1"/>
    <property type="molecule type" value="Genomic_DNA"/>
</dbReference>
<accession>A0A852WZG2</accession>
<keyword evidence="6" id="KW-1185">Reference proteome</keyword>
<evidence type="ECO:0000256" key="2">
    <source>
        <dbReference type="ARBA" id="ARBA00022840"/>
    </source>
</evidence>
<gene>
    <name evidence="5" type="ORF">BJY28_000067</name>
</gene>
<evidence type="ECO:0000256" key="3">
    <source>
        <dbReference type="SAM" id="MobiDB-lite"/>
    </source>
</evidence>
<dbReference type="Gene3D" id="3.40.50.300">
    <property type="entry name" value="P-loop containing nucleotide triphosphate hydrolases"/>
    <property type="match status" value="1"/>
</dbReference>
<dbReference type="GO" id="GO:0016887">
    <property type="term" value="F:ATP hydrolysis activity"/>
    <property type="evidence" value="ECO:0007669"/>
    <property type="project" value="TreeGrafter"/>
</dbReference>
<dbReference type="PANTHER" id="PTHR43384">
    <property type="entry name" value="SEPTUM SITE-DETERMINING PROTEIN MIND HOMOLOG, CHLOROPLASTIC-RELATED"/>
    <property type="match status" value="1"/>
</dbReference>
<keyword evidence="5" id="KW-0282">Flagellum</keyword>
<evidence type="ECO:0000256" key="1">
    <source>
        <dbReference type="ARBA" id="ARBA00022741"/>
    </source>
</evidence>
<keyword evidence="2" id="KW-0067">ATP-binding</keyword>
<keyword evidence="1" id="KW-0547">Nucleotide-binding</keyword>
<dbReference type="AlphaFoldDB" id="A0A852WZG2"/>